<comment type="caution">
    <text evidence="1">The sequence shown here is derived from an EMBL/GenBank/DDBJ whole genome shotgun (WGS) entry which is preliminary data.</text>
</comment>
<dbReference type="AlphaFoldDB" id="A0A375G9Q0"/>
<evidence type="ECO:0000313" key="1">
    <source>
        <dbReference type="EMBL" id="SPC16105.1"/>
    </source>
</evidence>
<protein>
    <submittedName>
        <fullName evidence="1">Uncharacterized protein</fullName>
    </submittedName>
</protein>
<organism evidence="1">
    <name type="scientific">Cupriavidus oxalaticus</name>
    <dbReference type="NCBI Taxonomy" id="96344"/>
    <lineage>
        <taxon>Bacteria</taxon>
        <taxon>Pseudomonadati</taxon>
        <taxon>Pseudomonadota</taxon>
        <taxon>Betaproteobacteria</taxon>
        <taxon>Burkholderiales</taxon>
        <taxon>Burkholderiaceae</taxon>
        <taxon>Cupriavidus</taxon>
    </lineage>
</organism>
<gene>
    <name evidence="1" type="ORF">CO2235_30047</name>
</gene>
<reference evidence="1" key="1">
    <citation type="submission" date="2018-01" db="EMBL/GenBank/DDBJ databases">
        <authorList>
            <person name="Clerissi C."/>
        </authorList>
    </citation>
    <scope>NUCLEOTIDE SEQUENCE</scope>
    <source>
        <strain evidence="1">Cupriavidus oxalaticus LMG 2235</strain>
    </source>
</reference>
<accession>A0A375G9Q0</accession>
<dbReference type="EMBL" id="OGUS01000125">
    <property type="protein sequence ID" value="SPC16105.1"/>
    <property type="molecule type" value="Genomic_DNA"/>
</dbReference>
<dbReference type="Proteomes" id="UP000256862">
    <property type="component" value="Chromosome CO2235"/>
</dbReference>
<sequence length="31" mass="3317">MPNPFVFKGFRTCDVRQATQAAFSVGLVATG</sequence>
<name>A0A375G9Q0_9BURK</name>
<proteinExistence type="predicted"/>